<dbReference type="EMBL" id="BTGU01000375">
    <property type="protein sequence ID" value="GMN66883.1"/>
    <property type="molecule type" value="Genomic_DNA"/>
</dbReference>
<comment type="caution">
    <text evidence="1">The sequence shown here is derived from an EMBL/GenBank/DDBJ whole genome shotgun (WGS) entry which is preliminary data.</text>
</comment>
<dbReference type="AlphaFoldDB" id="A0AA88E4B2"/>
<accession>A0AA88E4B2</accession>
<protein>
    <submittedName>
        <fullName evidence="1">Uncharacterized protein</fullName>
    </submittedName>
</protein>
<evidence type="ECO:0000313" key="1">
    <source>
        <dbReference type="EMBL" id="GMN66883.1"/>
    </source>
</evidence>
<keyword evidence="2" id="KW-1185">Reference proteome</keyword>
<gene>
    <name evidence="1" type="ORF">TIFTF001_035949</name>
</gene>
<dbReference type="Proteomes" id="UP001187192">
    <property type="component" value="Unassembled WGS sequence"/>
</dbReference>
<sequence>MDNAMKKIDTLVPISPLIGSLAKMRVLRIQEKVTARRAVYHYDRISNPSRKRRETGEEAMTAGEVDLEIKLLLLVVADEAGNEFGSRDLTKPALADRAALDYGSAIKSKD</sequence>
<name>A0AA88E4B2_FICCA</name>
<reference evidence="1" key="1">
    <citation type="submission" date="2023-07" db="EMBL/GenBank/DDBJ databases">
        <title>draft genome sequence of fig (Ficus carica).</title>
        <authorList>
            <person name="Takahashi T."/>
            <person name="Nishimura K."/>
        </authorList>
    </citation>
    <scope>NUCLEOTIDE SEQUENCE</scope>
</reference>
<evidence type="ECO:0000313" key="2">
    <source>
        <dbReference type="Proteomes" id="UP001187192"/>
    </source>
</evidence>
<organism evidence="1 2">
    <name type="scientific">Ficus carica</name>
    <name type="common">Common fig</name>
    <dbReference type="NCBI Taxonomy" id="3494"/>
    <lineage>
        <taxon>Eukaryota</taxon>
        <taxon>Viridiplantae</taxon>
        <taxon>Streptophyta</taxon>
        <taxon>Embryophyta</taxon>
        <taxon>Tracheophyta</taxon>
        <taxon>Spermatophyta</taxon>
        <taxon>Magnoliopsida</taxon>
        <taxon>eudicotyledons</taxon>
        <taxon>Gunneridae</taxon>
        <taxon>Pentapetalae</taxon>
        <taxon>rosids</taxon>
        <taxon>fabids</taxon>
        <taxon>Rosales</taxon>
        <taxon>Moraceae</taxon>
        <taxon>Ficeae</taxon>
        <taxon>Ficus</taxon>
    </lineage>
</organism>
<proteinExistence type="predicted"/>